<evidence type="ECO:0000256" key="7">
    <source>
        <dbReference type="RuleBase" id="RU363032"/>
    </source>
</evidence>
<evidence type="ECO:0000256" key="5">
    <source>
        <dbReference type="ARBA" id="ARBA00022989"/>
    </source>
</evidence>
<feature type="transmembrane region" description="Helical" evidence="7">
    <location>
        <begin position="245"/>
        <end position="269"/>
    </location>
</feature>
<dbReference type="EMBL" id="MBLM01000080">
    <property type="protein sequence ID" value="OHV40299.1"/>
    <property type="molecule type" value="Genomic_DNA"/>
</dbReference>
<dbReference type="PANTHER" id="PTHR43163:SF6">
    <property type="entry name" value="DIPEPTIDE TRANSPORT SYSTEM PERMEASE PROTEIN DPPB-RELATED"/>
    <property type="match status" value="1"/>
</dbReference>
<dbReference type="Proteomes" id="UP000179627">
    <property type="component" value="Unassembled WGS sequence"/>
</dbReference>
<dbReference type="Pfam" id="PF19300">
    <property type="entry name" value="BPD_transp_1_N"/>
    <property type="match status" value="1"/>
</dbReference>
<comment type="subcellular location">
    <subcellularLocation>
        <location evidence="1 7">Cell membrane</location>
        <topology evidence="1 7">Multi-pass membrane protein</topology>
    </subcellularLocation>
</comment>
<proteinExistence type="inferred from homology"/>
<dbReference type="CDD" id="cd06261">
    <property type="entry name" value="TM_PBP2"/>
    <property type="match status" value="1"/>
</dbReference>
<keyword evidence="10" id="KW-1185">Reference proteome</keyword>
<feature type="transmembrane region" description="Helical" evidence="7">
    <location>
        <begin position="12"/>
        <end position="35"/>
    </location>
</feature>
<evidence type="ECO:0000259" key="8">
    <source>
        <dbReference type="PROSITE" id="PS50928"/>
    </source>
</evidence>
<evidence type="ECO:0000256" key="2">
    <source>
        <dbReference type="ARBA" id="ARBA00022448"/>
    </source>
</evidence>
<evidence type="ECO:0000256" key="1">
    <source>
        <dbReference type="ARBA" id="ARBA00004651"/>
    </source>
</evidence>
<evidence type="ECO:0000256" key="3">
    <source>
        <dbReference type="ARBA" id="ARBA00022475"/>
    </source>
</evidence>
<evidence type="ECO:0000313" key="9">
    <source>
        <dbReference type="EMBL" id="OHV40299.1"/>
    </source>
</evidence>
<protein>
    <submittedName>
        <fullName evidence="9">ABC transporter permease</fullName>
    </submittedName>
</protein>
<evidence type="ECO:0000313" key="10">
    <source>
        <dbReference type="Proteomes" id="UP000179627"/>
    </source>
</evidence>
<dbReference type="InterPro" id="IPR045621">
    <property type="entry name" value="BPD_transp_1_N"/>
</dbReference>
<keyword evidence="6 7" id="KW-0472">Membrane</keyword>
<feature type="domain" description="ABC transmembrane type-1" evidence="8">
    <location>
        <begin position="103"/>
        <end position="312"/>
    </location>
</feature>
<keyword evidence="2 7" id="KW-0813">Transport</keyword>
<feature type="transmembrane region" description="Helical" evidence="7">
    <location>
        <begin position="139"/>
        <end position="164"/>
    </location>
</feature>
<dbReference type="InterPro" id="IPR000515">
    <property type="entry name" value="MetI-like"/>
</dbReference>
<keyword evidence="5 7" id="KW-1133">Transmembrane helix</keyword>
<organism evidence="9 10">
    <name type="scientific">Parafrankia colletiae</name>
    <dbReference type="NCBI Taxonomy" id="573497"/>
    <lineage>
        <taxon>Bacteria</taxon>
        <taxon>Bacillati</taxon>
        <taxon>Actinomycetota</taxon>
        <taxon>Actinomycetes</taxon>
        <taxon>Frankiales</taxon>
        <taxon>Frankiaceae</taxon>
        <taxon>Parafrankia</taxon>
    </lineage>
</organism>
<accession>A0A1S1R3F0</accession>
<comment type="caution">
    <text evidence="9">The sequence shown here is derived from an EMBL/GenBank/DDBJ whole genome shotgun (WGS) entry which is preliminary data.</text>
</comment>
<evidence type="ECO:0000256" key="6">
    <source>
        <dbReference type="ARBA" id="ARBA00023136"/>
    </source>
</evidence>
<comment type="similarity">
    <text evidence="7">Belongs to the binding-protein-dependent transport system permease family.</text>
</comment>
<dbReference type="PANTHER" id="PTHR43163">
    <property type="entry name" value="DIPEPTIDE TRANSPORT SYSTEM PERMEASE PROTEIN DPPB-RELATED"/>
    <property type="match status" value="1"/>
</dbReference>
<reference evidence="10" key="1">
    <citation type="submission" date="2016-07" db="EMBL/GenBank/DDBJ databases">
        <title>Sequence Frankia sp. strain CcI1.17.</title>
        <authorList>
            <person name="Ghodhbane-Gtari F."/>
            <person name="Swanson E."/>
            <person name="Gueddou A."/>
            <person name="Morris K."/>
            <person name="Hezbri K."/>
            <person name="Ktari A."/>
            <person name="Nouioui I."/>
            <person name="Abebe-Akele F."/>
            <person name="Simpson S."/>
            <person name="Thomas K."/>
            <person name="Gtari M."/>
            <person name="Tisa L.S."/>
            <person name="Hurst S."/>
        </authorList>
    </citation>
    <scope>NUCLEOTIDE SEQUENCE [LARGE SCALE GENOMIC DNA]</scope>
    <source>
        <strain evidence="10">Cc1.17</strain>
    </source>
</reference>
<dbReference type="AlphaFoldDB" id="A0A1S1R3F0"/>
<dbReference type="GO" id="GO:0005886">
    <property type="term" value="C:plasma membrane"/>
    <property type="evidence" value="ECO:0007669"/>
    <property type="project" value="UniProtKB-SubCell"/>
</dbReference>
<gene>
    <name evidence="9" type="ORF">CC117_14160</name>
</gene>
<feature type="transmembrane region" description="Helical" evidence="7">
    <location>
        <begin position="184"/>
        <end position="204"/>
    </location>
</feature>
<dbReference type="OrthoDB" id="147639at2"/>
<dbReference type="Pfam" id="PF00528">
    <property type="entry name" value="BPD_transp_1"/>
    <property type="match status" value="1"/>
</dbReference>
<dbReference type="PROSITE" id="PS50928">
    <property type="entry name" value="ABC_TM1"/>
    <property type="match status" value="1"/>
</dbReference>
<dbReference type="Gene3D" id="1.10.3720.10">
    <property type="entry name" value="MetI-like"/>
    <property type="match status" value="1"/>
</dbReference>
<dbReference type="SUPFAM" id="SSF161098">
    <property type="entry name" value="MetI-like"/>
    <property type="match status" value="1"/>
</dbReference>
<dbReference type="RefSeq" id="WP_071083421.1">
    <property type="nucleotide sequence ID" value="NZ_MBLM01000080.1"/>
</dbReference>
<name>A0A1S1R3F0_9ACTN</name>
<keyword evidence="3" id="KW-1003">Cell membrane</keyword>
<dbReference type="GO" id="GO:0071916">
    <property type="term" value="F:dipeptide transmembrane transporter activity"/>
    <property type="evidence" value="ECO:0007669"/>
    <property type="project" value="TreeGrafter"/>
</dbReference>
<feature type="transmembrane region" description="Helical" evidence="7">
    <location>
        <begin position="289"/>
        <end position="312"/>
    </location>
</feature>
<keyword evidence="4 7" id="KW-0812">Transmembrane</keyword>
<evidence type="ECO:0000256" key="4">
    <source>
        <dbReference type="ARBA" id="ARBA00022692"/>
    </source>
</evidence>
<dbReference type="InterPro" id="IPR035906">
    <property type="entry name" value="MetI-like_sf"/>
</dbReference>
<feature type="transmembrane region" description="Helical" evidence="7">
    <location>
        <begin position="109"/>
        <end position="127"/>
    </location>
</feature>
<sequence>MSGRRGGTVLRLVLPQLARTAAVLLLVGFGAAFLLDLAPGDPAFALLGEQATAEQIAATHRALHLDDPFLTRYWTWMSGVVRGDFGTSYLTGEPVMASVAARLEVTGELVLLALAGALAVSVPIGVLTAHRADGRADRAWSLVSSGLIATPPFVLALFLAYVLALKVGGLPATGWAAWADGPGANLRHAALPAATLALALVPTYSRMLRADMIATLQEDHILAARSRGLPVRRILFRHALRPSSFSLVTLTGISIGQLISGAVVVEVLFALPGLGQLVVTSVTAKDVPVVQGVVMFLAVVYCAAGAVTDVLYGCLDPRVRVRPT</sequence>